<dbReference type="Proteomes" id="UP000252023">
    <property type="component" value="Chromosome"/>
</dbReference>
<proteinExistence type="predicted"/>
<dbReference type="OrthoDB" id="9799428at2"/>
<dbReference type="GO" id="GO:0046491">
    <property type="term" value="P:L-methylmalonyl-CoA metabolic process"/>
    <property type="evidence" value="ECO:0007669"/>
    <property type="project" value="TreeGrafter"/>
</dbReference>
<dbReference type="GO" id="GO:0004493">
    <property type="term" value="F:methylmalonyl-CoA epimerase activity"/>
    <property type="evidence" value="ECO:0007669"/>
    <property type="project" value="TreeGrafter"/>
</dbReference>
<dbReference type="AlphaFoldDB" id="A0A344PLC2"/>
<dbReference type="PROSITE" id="PS51819">
    <property type="entry name" value="VOC"/>
    <property type="match status" value="1"/>
</dbReference>
<evidence type="ECO:0000256" key="1">
    <source>
        <dbReference type="ARBA" id="ARBA00022723"/>
    </source>
</evidence>
<organism evidence="3 4">
    <name type="scientific">Paracoccus suum</name>
    <dbReference type="NCBI Taxonomy" id="2259340"/>
    <lineage>
        <taxon>Bacteria</taxon>
        <taxon>Pseudomonadati</taxon>
        <taxon>Pseudomonadota</taxon>
        <taxon>Alphaproteobacteria</taxon>
        <taxon>Rhodobacterales</taxon>
        <taxon>Paracoccaceae</taxon>
        <taxon>Paracoccus</taxon>
    </lineage>
</organism>
<accession>A0A344PLC2</accession>
<evidence type="ECO:0000313" key="3">
    <source>
        <dbReference type="EMBL" id="AXC50177.1"/>
    </source>
</evidence>
<evidence type="ECO:0000313" key="4">
    <source>
        <dbReference type="Proteomes" id="UP000252023"/>
    </source>
</evidence>
<dbReference type="InterPro" id="IPR051785">
    <property type="entry name" value="MMCE/EMCE_epimerase"/>
</dbReference>
<evidence type="ECO:0000259" key="2">
    <source>
        <dbReference type="PROSITE" id="PS51819"/>
    </source>
</evidence>
<keyword evidence="1" id="KW-0479">Metal-binding</keyword>
<dbReference type="EMBL" id="CP030918">
    <property type="protein sequence ID" value="AXC50177.1"/>
    <property type="molecule type" value="Genomic_DNA"/>
</dbReference>
<dbReference type="GO" id="GO:0046872">
    <property type="term" value="F:metal ion binding"/>
    <property type="evidence" value="ECO:0007669"/>
    <property type="project" value="UniProtKB-KW"/>
</dbReference>
<reference evidence="4" key="1">
    <citation type="submission" date="2018-07" db="EMBL/GenBank/DDBJ databases">
        <title>Genome sequencing of Paracoccus sp. SC2-6.</title>
        <authorList>
            <person name="Heo J."/>
            <person name="Kim S.-J."/>
            <person name="Kwon S.-W."/>
        </authorList>
    </citation>
    <scope>NUCLEOTIDE SEQUENCE [LARGE SCALE GENOMIC DNA]</scope>
    <source>
        <strain evidence="4">SC2-6</strain>
    </source>
</reference>
<sequence>MQLTLDHVHIFAASARKTADDYVALLGAREIEQYETPNGLRVILQLGGAQVYIEERAGGTGAVDHLAFATRDLDAAVAHIENSGGTILTPPRQVREGLRIAFVAPEGGGKTEIVQRG</sequence>
<dbReference type="InterPro" id="IPR029068">
    <property type="entry name" value="Glyas_Bleomycin-R_OHBP_Dase"/>
</dbReference>
<dbReference type="SUPFAM" id="SSF54593">
    <property type="entry name" value="Glyoxalase/Bleomycin resistance protein/Dihydroxybiphenyl dioxygenase"/>
    <property type="match status" value="1"/>
</dbReference>
<name>A0A344PLC2_9RHOB</name>
<dbReference type="Pfam" id="PF13669">
    <property type="entry name" value="Glyoxalase_4"/>
    <property type="match status" value="1"/>
</dbReference>
<gene>
    <name evidence="3" type="ORF">DRW48_11165</name>
</gene>
<dbReference type="RefSeq" id="WP_114076496.1">
    <property type="nucleotide sequence ID" value="NZ_CP030918.1"/>
</dbReference>
<feature type="domain" description="VOC" evidence="2">
    <location>
        <begin position="4"/>
        <end position="116"/>
    </location>
</feature>
<dbReference type="PANTHER" id="PTHR43048:SF3">
    <property type="entry name" value="METHYLMALONYL-COA EPIMERASE, MITOCHONDRIAL"/>
    <property type="match status" value="1"/>
</dbReference>
<protein>
    <recommendedName>
        <fullName evidence="2">VOC domain-containing protein</fullName>
    </recommendedName>
</protein>
<dbReference type="PANTHER" id="PTHR43048">
    <property type="entry name" value="METHYLMALONYL-COA EPIMERASE"/>
    <property type="match status" value="1"/>
</dbReference>
<dbReference type="KEGG" id="pars:DRW48_11165"/>
<dbReference type="InterPro" id="IPR037523">
    <property type="entry name" value="VOC_core"/>
</dbReference>
<dbReference type="Gene3D" id="3.10.180.10">
    <property type="entry name" value="2,3-Dihydroxybiphenyl 1,2-Dioxygenase, domain 1"/>
    <property type="match status" value="1"/>
</dbReference>
<keyword evidence="4" id="KW-1185">Reference proteome</keyword>